<accession>A0A8H7ARV6</accession>
<dbReference type="InterPro" id="IPR020472">
    <property type="entry name" value="WD40_PAC1"/>
</dbReference>
<evidence type="ECO:0000313" key="6">
    <source>
        <dbReference type="Proteomes" id="UP000606974"/>
    </source>
</evidence>
<dbReference type="Gene3D" id="2.130.10.10">
    <property type="entry name" value="YVTN repeat-like/Quinoprotein amine dehydrogenase"/>
    <property type="match status" value="3"/>
</dbReference>
<dbReference type="CDD" id="cd00200">
    <property type="entry name" value="WD40"/>
    <property type="match status" value="1"/>
</dbReference>
<dbReference type="OrthoDB" id="1577640at2759"/>
<dbReference type="AlphaFoldDB" id="A0A8H7ARV6"/>
<dbReference type="Pfam" id="PF00400">
    <property type="entry name" value="WD40"/>
    <property type="match status" value="8"/>
</dbReference>
<keyword evidence="1 3" id="KW-0853">WD repeat</keyword>
<dbReference type="Proteomes" id="UP000606974">
    <property type="component" value="Unassembled WGS sequence"/>
</dbReference>
<dbReference type="InterPro" id="IPR001680">
    <property type="entry name" value="WD40_rpt"/>
</dbReference>
<feature type="domain" description="Nephrocystin 3-like N-terminal" evidence="4">
    <location>
        <begin position="2"/>
        <end position="94"/>
    </location>
</feature>
<evidence type="ECO:0000259" key="4">
    <source>
        <dbReference type="Pfam" id="PF24883"/>
    </source>
</evidence>
<dbReference type="InterPro" id="IPR019775">
    <property type="entry name" value="WD40_repeat_CS"/>
</dbReference>
<evidence type="ECO:0000313" key="5">
    <source>
        <dbReference type="EMBL" id="KAF7513137.1"/>
    </source>
</evidence>
<dbReference type="InterPro" id="IPR036322">
    <property type="entry name" value="WD40_repeat_dom_sf"/>
</dbReference>
<dbReference type="PROSITE" id="PS50294">
    <property type="entry name" value="WD_REPEATS_REGION"/>
    <property type="match status" value="7"/>
</dbReference>
<evidence type="ECO:0000256" key="1">
    <source>
        <dbReference type="ARBA" id="ARBA00022574"/>
    </source>
</evidence>
<keyword evidence="2" id="KW-0677">Repeat</keyword>
<dbReference type="Pfam" id="PF24883">
    <property type="entry name" value="NPHP3_N"/>
    <property type="match status" value="1"/>
</dbReference>
<comment type="caution">
    <text evidence="5">The sequence shown here is derived from an EMBL/GenBank/DDBJ whole genome shotgun (WGS) entry which is preliminary data.</text>
</comment>
<feature type="repeat" description="WD" evidence="3">
    <location>
        <begin position="813"/>
        <end position="844"/>
    </location>
</feature>
<reference evidence="5" key="1">
    <citation type="submission" date="2020-02" db="EMBL/GenBank/DDBJ databases">
        <authorList>
            <person name="Palmer J.M."/>
        </authorList>
    </citation>
    <scope>NUCLEOTIDE SEQUENCE</scope>
    <source>
        <strain evidence="5">EPUS1.4</strain>
        <tissue evidence="5">Thallus</tissue>
    </source>
</reference>
<proteinExistence type="predicted"/>
<dbReference type="PROSITE" id="PS00678">
    <property type="entry name" value="WD_REPEATS_1"/>
    <property type="match status" value="4"/>
</dbReference>
<dbReference type="InterPro" id="IPR011044">
    <property type="entry name" value="Quino_amine_DH_bsu"/>
</dbReference>
<name>A0A8H7ARV6_9EURO</name>
<dbReference type="PANTHER" id="PTHR19879">
    <property type="entry name" value="TRANSCRIPTION INITIATION FACTOR TFIID"/>
    <property type="match status" value="1"/>
</dbReference>
<dbReference type="SMART" id="SM00320">
    <property type="entry name" value="WD40"/>
    <property type="match status" value="9"/>
</dbReference>
<dbReference type="InterPro" id="IPR056884">
    <property type="entry name" value="NPHP3-like_N"/>
</dbReference>
<gene>
    <name evidence="5" type="ORF">GJ744_010533</name>
</gene>
<keyword evidence="6" id="KW-1185">Reference proteome</keyword>
<protein>
    <recommendedName>
        <fullName evidence="4">Nephrocystin 3-like N-terminal domain-containing protein</fullName>
    </recommendedName>
</protein>
<dbReference type="PROSITE" id="PS50082">
    <property type="entry name" value="WD_REPEATS_2"/>
    <property type="match status" value="7"/>
</dbReference>
<feature type="repeat" description="WD" evidence="3">
    <location>
        <begin position="712"/>
        <end position="753"/>
    </location>
</feature>
<sequence length="1014" mass="112726">MQITQNVPASRQYIRDAVTERNDIASQSLHDQWEQLILRPLLKLDEHSDQSTYVLVIDALDECDNNSNIRIIISLLAKARCLKTTRLRIFLTSRPEIPIRNEFQQILDTQHRDFVLHNISPSIIDHDISIFFEYSLNLIGQEHALDVYWPGEEVLRRLIQIADGLFIWAATACRFIQEGFLVDERVQILLEGNTSIHATEEYPEEHLEVHPEKHLDELYTTILKKSFRPGYSAREKEKFYGLLRSILGSIVVFLSPLSANSLRRLLNITKHEIDLALNDLHAILNIPKVDSYPLRLHHPSFRYYLLSKKRCKDPDLWVDKNQAHQTLADYCIRLMSTSLKPDICEFDAPGILMAEVERSIIDQNLPPEVQYACLYWIKHVQKSGAQLCDDGQVHRFLQKHLLHWLEALGWMGKVSEGVHAIVALQSFATSDDCPNLSHFIHDAKRFVLYNRSIIEQAPIQTYCSALIFVPTTSIVRKQFADCTPKWIEMLPRVEENWNALLQTLEGHSDPVLNVAFSPDGKTLASASLDRMVKLWDARSGVVLQKLMGHSPIAFSLDSKTLASAFNVRTVQLWDAGSGVVLQTLEDHSSYNNDNYIRAIAFLPDGKTLASASSDQTVKLWDARSGIVLQTLKSCSASVQAVAISLDGKTLASASYETVKLWDADVVLQTLEGHSGSVCAIAFSPDGKTLASASLDRTVKLWDARSGAMLQTLEGHLDQVLAVAFSPDGKMLASASEGRIVKIWDAVSGVVLQTLKDHSSYDDEKYIRAVAFSPDSKILASASGDPSVKLWDARSGIVLQTLDRHSSYNSFWVVAFSPDGKMLASASDDQTVRLWDAGSGVVLQTLEGHFRDVWAMAFSPDGKTLASASDDQTVKLWDAGSGVVLQTFNIGYTADSISFSDDSTSLLTDKGILPLSSFASDSIAPLPSQIATSVHVKDQWVSLRTDRILWLPPEYRPSCVAVSRNVVALGHISGRVTLMAFNDLRVSSTSPSPTSSIDEVTLYPSGTETRMAAGG</sequence>
<feature type="repeat" description="WD" evidence="3">
    <location>
        <begin position="670"/>
        <end position="711"/>
    </location>
</feature>
<dbReference type="PRINTS" id="PR00320">
    <property type="entry name" value="GPROTEINBRPT"/>
</dbReference>
<feature type="repeat" description="WD" evidence="3">
    <location>
        <begin position="759"/>
        <end position="800"/>
    </location>
</feature>
<dbReference type="InterPro" id="IPR015943">
    <property type="entry name" value="WD40/YVTN_repeat-like_dom_sf"/>
</dbReference>
<dbReference type="SUPFAM" id="SSF50969">
    <property type="entry name" value="YVTN repeat-like/Quinoprotein amine dehydrogenase"/>
    <property type="match status" value="1"/>
</dbReference>
<dbReference type="EMBL" id="JAACFV010000007">
    <property type="protein sequence ID" value="KAF7513137.1"/>
    <property type="molecule type" value="Genomic_DNA"/>
</dbReference>
<dbReference type="PANTHER" id="PTHR19879:SF9">
    <property type="entry name" value="TRANSCRIPTION INITIATION FACTOR TFIID SUBUNIT 5"/>
    <property type="match status" value="1"/>
</dbReference>
<dbReference type="SUPFAM" id="SSF50978">
    <property type="entry name" value="WD40 repeat-like"/>
    <property type="match status" value="1"/>
</dbReference>
<feature type="repeat" description="WD" evidence="3">
    <location>
        <begin position="845"/>
        <end position="886"/>
    </location>
</feature>
<organism evidence="5 6">
    <name type="scientific">Endocarpon pusillum</name>
    <dbReference type="NCBI Taxonomy" id="364733"/>
    <lineage>
        <taxon>Eukaryota</taxon>
        <taxon>Fungi</taxon>
        <taxon>Dikarya</taxon>
        <taxon>Ascomycota</taxon>
        <taxon>Pezizomycotina</taxon>
        <taxon>Eurotiomycetes</taxon>
        <taxon>Chaetothyriomycetidae</taxon>
        <taxon>Verrucariales</taxon>
        <taxon>Verrucariaceae</taxon>
        <taxon>Endocarpon</taxon>
    </lineage>
</organism>
<feature type="repeat" description="WD" evidence="3">
    <location>
        <begin position="504"/>
        <end position="545"/>
    </location>
</feature>
<evidence type="ECO:0000256" key="2">
    <source>
        <dbReference type="ARBA" id="ARBA00022737"/>
    </source>
</evidence>
<feature type="repeat" description="WD" evidence="3">
    <location>
        <begin position="589"/>
        <end position="630"/>
    </location>
</feature>
<evidence type="ECO:0000256" key="3">
    <source>
        <dbReference type="PROSITE-ProRule" id="PRU00221"/>
    </source>
</evidence>